<dbReference type="Proteomes" id="UP001208570">
    <property type="component" value="Unassembled WGS sequence"/>
</dbReference>
<gene>
    <name evidence="1" type="ORF">LSH36_582g03020</name>
</gene>
<accession>A0AAD9J560</accession>
<name>A0AAD9J560_9ANNE</name>
<comment type="caution">
    <text evidence="1">The sequence shown here is derived from an EMBL/GenBank/DDBJ whole genome shotgun (WGS) entry which is preliminary data.</text>
</comment>
<protein>
    <submittedName>
        <fullName evidence="1">Uncharacterized protein</fullName>
    </submittedName>
</protein>
<organism evidence="1 2">
    <name type="scientific">Paralvinella palmiformis</name>
    <dbReference type="NCBI Taxonomy" id="53620"/>
    <lineage>
        <taxon>Eukaryota</taxon>
        <taxon>Metazoa</taxon>
        <taxon>Spiralia</taxon>
        <taxon>Lophotrochozoa</taxon>
        <taxon>Annelida</taxon>
        <taxon>Polychaeta</taxon>
        <taxon>Sedentaria</taxon>
        <taxon>Canalipalpata</taxon>
        <taxon>Terebellida</taxon>
        <taxon>Terebelliformia</taxon>
        <taxon>Alvinellidae</taxon>
        <taxon>Paralvinella</taxon>
    </lineage>
</organism>
<keyword evidence="2" id="KW-1185">Reference proteome</keyword>
<dbReference type="EMBL" id="JAODUP010000582">
    <property type="protein sequence ID" value="KAK2146851.1"/>
    <property type="molecule type" value="Genomic_DNA"/>
</dbReference>
<evidence type="ECO:0000313" key="2">
    <source>
        <dbReference type="Proteomes" id="UP001208570"/>
    </source>
</evidence>
<dbReference type="AlphaFoldDB" id="A0AAD9J560"/>
<proteinExistence type="predicted"/>
<sequence length="115" mass="13486">MFFNDRSMRLNAKKLMSLSLVRAHGRKSMLTDETPKWKVYGEDLPVFQHIQETKYLGMRYTATGRPIGKFPKLDEWLKRLKCAPLKPQQRIQILRSTITQRMIIPSDYVGSIQNC</sequence>
<reference evidence="1" key="1">
    <citation type="journal article" date="2023" name="Mol. Biol. Evol.">
        <title>Third-Generation Sequencing Reveals the Adaptive Role of the Epigenome in Three Deep-Sea Polychaetes.</title>
        <authorList>
            <person name="Perez M."/>
            <person name="Aroh O."/>
            <person name="Sun Y."/>
            <person name="Lan Y."/>
            <person name="Juniper S.K."/>
            <person name="Young C.R."/>
            <person name="Angers B."/>
            <person name="Qian P.Y."/>
        </authorList>
    </citation>
    <scope>NUCLEOTIDE SEQUENCE</scope>
    <source>
        <strain evidence="1">P08H-3</strain>
    </source>
</reference>
<evidence type="ECO:0000313" key="1">
    <source>
        <dbReference type="EMBL" id="KAK2146851.1"/>
    </source>
</evidence>